<dbReference type="RefSeq" id="WP_108170431.1">
    <property type="nucleotide sequence ID" value="NZ_QBKQ01000001.1"/>
</dbReference>
<accession>A0A2T6AKY0</accession>
<proteinExistence type="inferred from homology"/>
<dbReference type="Proteomes" id="UP000244174">
    <property type="component" value="Unassembled WGS sequence"/>
</dbReference>
<evidence type="ECO:0000313" key="4">
    <source>
        <dbReference type="Proteomes" id="UP000244174"/>
    </source>
</evidence>
<dbReference type="GO" id="GO:0016853">
    <property type="term" value="F:isomerase activity"/>
    <property type="evidence" value="ECO:0007669"/>
    <property type="project" value="UniProtKB-KW"/>
</dbReference>
<dbReference type="AlphaFoldDB" id="A0A2T6AKY0"/>
<dbReference type="InterPro" id="IPR003331">
    <property type="entry name" value="UDP_GlcNAc_Epimerase_2_dom"/>
</dbReference>
<gene>
    <name evidence="3" type="ORF">C8P64_0454</name>
</gene>
<dbReference type="Pfam" id="PF02350">
    <property type="entry name" value="Epimerase_2"/>
    <property type="match status" value="1"/>
</dbReference>
<keyword evidence="4" id="KW-1185">Reference proteome</keyword>
<evidence type="ECO:0000256" key="1">
    <source>
        <dbReference type="RuleBase" id="RU003513"/>
    </source>
</evidence>
<dbReference type="PANTHER" id="PTHR43174:SF1">
    <property type="entry name" value="UDP-N-ACETYLGLUCOSAMINE 2-EPIMERASE"/>
    <property type="match status" value="1"/>
</dbReference>
<sequence length="371" mass="41463">MLKITIIAGARPNFMKIAPIIEAIQKAKSDGEEIEFRLVHTGQHYDKKMSGSFFDQLGIPEPHSNLEAGGGSQAEQTANIMIRFEKELIENPADVVLVVGDVTSTMACSITAKKLNTEVVHVEAGIRSGDLSMPEEINRMVTDSITDHFFTTSEIANENLRKAGIDEDRVHFVGNTMIDTLLANMEKFIDPDIRINGGKLREKEYFVLTLHRPANVDEEEKLKDMMQAIIDGTGYLPVIFPVHPRTAKILQNLGIEHERLHYVEPLSYLEFNFIVKNAKAVITDSGGITEETTVMGVPCLTLRDNTERPETITMGTNELVGTDPKRLKPYLDKLMAGEWKKGGEIPLWDGKTSERIIERLLNLYSNSGIQV</sequence>
<dbReference type="CDD" id="cd03786">
    <property type="entry name" value="GTB_UDP-GlcNAc_2-Epimerase"/>
    <property type="match status" value="1"/>
</dbReference>
<dbReference type="NCBIfam" id="TIGR00236">
    <property type="entry name" value="wecB"/>
    <property type="match status" value="1"/>
</dbReference>
<dbReference type="Gene3D" id="3.40.50.2000">
    <property type="entry name" value="Glycogen Phosphorylase B"/>
    <property type="match status" value="2"/>
</dbReference>
<dbReference type="InterPro" id="IPR029767">
    <property type="entry name" value="WecB-like"/>
</dbReference>
<dbReference type="EMBL" id="QBKQ01000001">
    <property type="protein sequence ID" value="PTX44475.1"/>
    <property type="molecule type" value="Genomic_DNA"/>
</dbReference>
<dbReference type="OrthoDB" id="9803238at2"/>
<evidence type="ECO:0000259" key="2">
    <source>
        <dbReference type="Pfam" id="PF02350"/>
    </source>
</evidence>
<dbReference type="PANTHER" id="PTHR43174">
    <property type="entry name" value="UDP-N-ACETYLGLUCOSAMINE 2-EPIMERASE"/>
    <property type="match status" value="1"/>
</dbReference>
<protein>
    <submittedName>
        <fullName evidence="3">UDP-N-acetylglucosamine 2-epimerase (Non-hydrolysing)</fullName>
    </submittedName>
</protein>
<dbReference type="SUPFAM" id="SSF53756">
    <property type="entry name" value="UDP-Glycosyltransferase/glycogen phosphorylase"/>
    <property type="match status" value="1"/>
</dbReference>
<keyword evidence="1" id="KW-0413">Isomerase</keyword>
<comment type="similarity">
    <text evidence="1">Belongs to the UDP-N-acetylglucosamine 2-epimerase family.</text>
</comment>
<reference evidence="3 4" key="1">
    <citation type="submission" date="2018-04" db="EMBL/GenBank/DDBJ databases">
        <title>Genomic Encyclopedia of Archaeal and Bacterial Type Strains, Phase II (KMG-II): from individual species to whole genera.</title>
        <authorList>
            <person name="Goeker M."/>
        </authorList>
    </citation>
    <scope>NUCLEOTIDE SEQUENCE [LARGE SCALE GENOMIC DNA]</scope>
    <source>
        <strain evidence="3 4">DSM 23082</strain>
    </source>
</reference>
<name>A0A2T6AKY0_9FLAO</name>
<evidence type="ECO:0000313" key="3">
    <source>
        <dbReference type="EMBL" id="PTX44475.1"/>
    </source>
</evidence>
<organism evidence="3 4">
    <name type="scientific">Christiangramia gaetbulicola</name>
    <dbReference type="NCBI Taxonomy" id="703340"/>
    <lineage>
        <taxon>Bacteria</taxon>
        <taxon>Pseudomonadati</taxon>
        <taxon>Bacteroidota</taxon>
        <taxon>Flavobacteriia</taxon>
        <taxon>Flavobacteriales</taxon>
        <taxon>Flavobacteriaceae</taxon>
        <taxon>Christiangramia</taxon>
    </lineage>
</organism>
<comment type="caution">
    <text evidence="3">The sequence shown here is derived from an EMBL/GenBank/DDBJ whole genome shotgun (WGS) entry which is preliminary data.</text>
</comment>
<feature type="domain" description="UDP-N-acetylglucosamine 2-epimerase" evidence="2">
    <location>
        <begin position="32"/>
        <end position="360"/>
    </location>
</feature>